<feature type="compositionally biased region" description="Low complexity" evidence="3">
    <location>
        <begin position="480"/>
        <end position="493"/>
    </location>
</feature>
<name>A0ABD0LII3_9CAEN</name>
<dbReference type="Pfam" id="PF00076">
    <property type="entry name" value="RRM_1"/>
    <property type="match status" value="1"/>
</dbReference>
<evidence type="ECO:0000256" key="1">
    <source>
        <dbReference type="PROSITE-ProRule" id="PRU00176"/>
    </source>
</evidence>
<feature type="region of interest" description="Disordered" evidence="3">
    <location>
        <begin position="1"/>
        <end position="27"/>
    </location>
</feature>
<dbReference type="PANTHER" id="PTHR16001">
    <property type="entry name" value="ECTO-NOX DISULFIDE-THIOL EXCHANGER"/>
    <property type="match status" value="1"/>
</dbReference>
<dbReference type="InterPro" id="IPR038876">
    <property type="entry name" value="ENOX"/>
</dbReference>
<feature type="compositionally biased region" description="Basic and acidic residues" evidence="3">
    <location>
        <begin position="503"/>
        <end position="518"/>
    </location>
</feature>
<reference evidence="5 6" key="1">
    <citation type="journal article" date="2023" name="Sci. Data">
        <title>Genome assembly of the Korean intertidal mud-creeper Batillaria attramentaria.</title>
        <authorList>
            <person name="Patra A.K."/>
            <person name="Ho P.T."/>
            <person name="Jun S."/>
            <person name="Lee S.J."/>
            <person name="Kim Y."/>
            <person name="Won Y.J."/>
        </authorList>
    </citation>
    <scope>NUCLEOTIDE SEQUENCE [LARGE SCALE GENOMIC DNA]</scope>
    <source>
        <strain evidence="5">Wonlab-2016</strain>
    </source>
</reference>
<sequence length="631" mass="70978">MDPSRNNMPLEFNRSKGKPPKVYTRNDTEDVDGEDVISSTASAAAIAAATAAASSTNTIMTNSQYNMAHLANSSMEMGPADNSMGSGMVGSLMGTVGPMGPNMMMGPVNMGQKEVITLESCVLYPPHPDAPPHSVRERPPGCRTAFVGGLPENITEEILHEVFERSGPIETIRLGKKNFAHIRFINQDSVEQAMYLSGYRMKIENKDDKPNTGRLHVDYANARNDQHEWECEQRALAREMRHQQQLQDECMRVPSPPPVAPFTVYDGNALLEVIKSDTGFMQGSQQLITWLDRGSVDKRSSSLFYSLIQSSNTHVRRLITEKQQYEEEVNQAKLLFKQRVQGILVQLGQIEHIFAATRKQKNWDHFTKAQRKNIDTWYKQVQEVKESQQAEFLKERTEDEMELSDTEPEPEGPSSKKRKPNSEGVQLSALKEENDSLKCQLEAYVNEAEMVKVESKQNTEALERQITSLQNALKGMQQQLIAQQAQARRSLSQENSKSTMPDNQEHESSSRETRDREDNDVIFVTSEKVVNVASAGRSQDSAITSSGVNLSEKEARMMGLIACFLNVHPHGATVDYLWSYLSQMMTVKPREIEDLLDRLPCLFRQDLAGCGATLERRWCFVGFQKEKSSAT</sequence>
<keyword evidence="1" id="KW-0694">RNA-binding</keyword>
<evidence type="ECO:0000256" key="2">
    <source>
        <dbReference type="SAM" id="Coils"/>
    </source>
</evidence>
<dbReference type="Pfam" id="PF23267">
    <property type="entry name" value="ENOX1"/>
    <property type="match status" value="1"/>
</dbReference>
<feature type="domain" description="RRM" evidence="4">
    <location>
        <begin position="143"/>
        <end position="222"/>
    </location>
</feature>
<comment type="caution">
    <text evidence="5">The sequence shown here is derived from an EMBL/GenBank/DDBJ whole genome shotgun (WGS) entry which is preliminary data.</text>
</comment>
<dbReference type="InterPro" id="IPR012677">
    <property type="entry name" value="Nucleotide-bd_a/b_plait_sf"/>
</dbReference>
<evidence type="ECO:0000313" key="5">
    <source>
        <dbReference type="EMBL" id="KAK7499223.1"/>
    </source>
</evidence>
<accession>A0ABD0LII3</accession>
<feature type="compositionally biased region" description="Acidic residues" evidence="3">
    <location>
        <begin position="398"/>
        <end position="410"/>
    </location>
</feature>
<dbReference type="PANTHER" id="PTHR16001:SF4">
    <property type="entry name" value="ECTO-NOX DISULFIDE-THIOL EXCHANGER 1-LIKE PROTEIN"/>
    <property type="match status" value="1"/>
</dbReference>
<keyword evidence="6" id="KW-1185">Reference proteome</keyword>
<dbReference type="PROSITE" id="PS50102">
    <property type="entry name" value="RRM"/>
    <property type="match status" value="1"/>
</dbReference>
<evidence type="ECO:0000259" key="4">
    <source>
        <dbReference type="PROSITE" id="PS50102"/>
    </source>
</evidence>
<dbReference type="Gene3D" id="3.30.70.330">
    <property type="match status" value="1"/>
</dbReference>
<proteinExistence type="predicted"/>
<dbReference type="AlphaFoldDB" id="A0ABD0LII3"/>
<dbReference type="GO" id="GO:0003723">
    <property type="term" value="F:RNA binding"/>
    <property type="evidence" value="ECO:0007669"/>
    <property type="project" value="UniProtKB-UniRule"/>
</dbReference>
<evidence type="ECO:0000256" key="3">
    <source>
        <dbReference type="SAM" id="MobiDB-lite"/>
    </source>
</evidence>
<organism evidence="5 6">
    <name type="scientific">Batillaria attramentaria</name>
    <dbReference type="NCBI Taxonomy" id="370345"/>
    <lineage>
        <taxon>Eukaryota</taxon>
        <taxon>Metazoa</taxon>
        <taxon>Spiralia</taxon>
        <taxon>Lophotrochozoa</taxon>
        <taxon>Mollusca</taxon>
        <taxon>Gastropoda</taxon>
        <taxon>Caenogastropoda</taxon>
        <taxon>Sorbeoconcha</taxon>
        <taxon>Cerithioidea</taxon>
        <taxon>Batillariidae</taxon>
        <taxon>Batillaria</taxon>
    </lineage>
</organism>
<dbReference type="SUPFAM" id="SSF54928">
    <property type="entry name" value="RNA-binding domain, RBD"/>
    <property type="match status" value="1"/>
</dbReference>
<dbReference type="InterPro" id="IPR000504">
    <property type="entry name" value="RRM_dom"/>
</dbReference>
<gene>
    <name evidence="5" type="ORF">BaRGS_00009483</name>
</gene>
<evidence type="ECO:0000313" key="6">
    <source>
        <dbReference type="Proteomes" id="UP001519460"/>
    </source>
</evidence>
<feature type="region of interest" description="Disordered" evidence="3">
    <location>
        <begin position="480"/>
        <end position="518"/>
    </location>
</feature>
<protein>
    <recommendedName>
        <fullName evidence="4">RRM domain-containing protein</fullName>
    </recommendedName>
</protein>
<feature type="region of interest" description="Disordered" evidence="3">
    <location>
        <begin position="389"/>
        <end position="431"/>
    </location>
</feature>
<dbReference type="InterPro" id="IPR056611">
    <property type="entry name" value="ENOX1/2_dom"/>
</dbReference>
<dbReference type="Proteomes" id="UP001519460">
    <property type="component" value="Unassembled WGS sequence"/>
</dbReference>
<dbReference type="EMBL" id="JACVVK020000045">
    <property type="protein sequence ID" value="KAK7499223.1"/>
    <property type="molecule type" value="Genomic_DNA"/>
</dbReference>
<keyword evidence="2" id="KW-0175">Coiled coil</keyword>
<feature type="coiled-coil region" evidence="2">
    <location>
        <begin position="308"/>
        <end position="335"/>
    </location>
</feature>
<dbReference type="SMART" id="SM00360">
    <property type="entry name" value="RRM"/>
    <property type="match status" value="1"/>
</dbReference>
<dbReference type="InterPro" id="IPR035979">
    <property type="entry name" value="RBD_domain_sf"/>
</dbReference>